<accession>N9CTU6</accession>
<dbReference type="InterPro" id="IPR008146">
    <property type="entry name" value="Gln_synth_cat_dom"/>
</dbReference>
<keyword evidence="6" id="KW-1185">Reference proteome</keyword>
<dbReference type="InterPro" id="IPR014746">
    <property type="entry name" value="Gln_synth/guanido_kin_cat_dom"/>
</dbReference>
<dbReference type="PROSITE" id="PS51987">
    <property type="entry name" value="GS_CATALYTIC"/>
    <property type="match status" value="1"/>
</dbReference>
<evidence type="ECO:0000259" key="4">
    <source>
        <dbReference type="PROSITE" id="PS51987"/>
    </source>
</evidence>
<dbReference type="SUPFAM" id="SSF55931">
    <property type="entry name" value="Glutamine synthetase/guanido kinase"/>
    <property type="match status" value="1"/>
</dbReference>
<dbReference type="GO" id="GO:0006542">
    <property type="term" value="P:glutamine biosynthetic process"/>
    <property type="evidence" value="ECO:0007669"/>
    <property type="project" value="InterPro"/>
</dbReference>
<proteinExistence type="inferred from homology"/>
<dbReference type="HOGENOM" id="CLU_017290_0_0_6"/>
<evidence type="ECO:0000256" key="2">
    <source>
        <dbReference type="PROSITE-ProRule" id="PRU01331"/>
    </source>
</evidence>
<dbReference type="SUPFAM" id="SSF54368">
    <property type="entry name" value="Glutamine synthetase, N-terminal domain"/>
    <property type="match status" value="1"/>
</dbReference>
<reference evidence="5 6" key="1">
    <citation type="submission" date="2013-02" db="EMBL/GenBank/DDBJ databases">
        <title>The Genome Sequence of Acinetobacter bereziniae CIP 70.12.</title>
        <authorList>
            <consortium name="The Broad Institute Genome Sequencing Platform"/>
            <consortium name="The Broad Institute Genome Sequencing Center for Infectious Disease"/>
            <person name="Cerqueira G."/>
            <person name="Feldgarden M."/>
            <person name="Courvalin P."/>
            <person name="Perichon B."/>
            <person name="Grillot-Courvalin C."/>
            <person name="Clermont D."/>
            <person name="Rocha E."/>
            <person name="Yoon E.-J."/>
            <person name="Nemec A."/>
            <person name="Walker B."/>
            <person name="Young S.K."/>
            <person name="Zeng Q."/>
            <person name="Gargeya S."/>
            <person name="Fitzgerald M."/>
            <person name="Haas B."/>
            <person name="Abouelleil A."/>
            <person name="Alvarado L."/>
            <person name="Arachchi H.M."/>
            <person name="Berlin A.M."/>
            <person name="Chapman S.B."/>
            <person name="Dewar J."/>
            <person name="Goldberg J."/>
            <person name="Griggs A."/>
            <person name="Gujja S."/>
            <person name="Hansen M."/>
            <person name="Howarth C."/>
            <person name="Imamovic A."/>
            <person name="Larimer J."/>
            <person name="McCowan C."/>
            <person name="Murphy C."/>
            <person name="Neiman D."/>
            <person name="Pearson M."/>
            <person name="Priest M."/>
            <person name="Roberts A."/>
            <person name="Saif S."/>
            <person name="Shea T."/>
            <person name="Sisk P."/>
            <person name="Sykes S."/>
            <person name="Wortman J."/>
            <person name="Nusbaum C."/>
            <person name="Birren B."/>
        </authorList>
    </citation>
    <scope>NUCLEOTIDE SEQUENCE [LARGE SCALE GENOMIC DNA]</scope>
    <source>
        <strain evidence="5 6">CIP 70.12</strain>
    </source>
</reference>
<feature type="domain" description="GS catalytic" evidence="4">
    <location>
        <begin position="173"/>
        <end position="493"/>
    </location>
</feature>
<comment type="caution">
    <text evidence="5">The sequence shown here is derived from an EMBL/GenBank/DDBJ whole genome shotgun (WGS) entry which is preliminary data.</text>
</comment>
<sequence>MDRLFLRQRIYDHFTLLLNPSFLYFFHPILDVLTMNMPIASSTKIFPTALLCEHQDNNDFYLETQRYLENYPETRFIDICLHDLNGHIRGKRIEVNALHSLYKGCYFPLSIYAMNLNGQVVEESGLGKYIGEPDRLCMPVLGSLKPCADQPTQHAQLLLSMQSDDGSDCMLEPRNLLKKILTTLHQMHYFPVMAGEIEFYLSNQQQDNQAHQTQCFDVDTPHDFHRILQHIELEAKRQNIELTAIVAESASGQFELNIQHSHNILKLCDDIMAIKRMIRQIAVEHHLQASFMAKPNMSKAGSGMHFHMSLLNQWQENIFQLDAAKKPNLIMQKVIAGLIGLMPASMAILAPNVNSFRRFQFGHHVPLQANWGLNNRNVAIRIPCADQDNQRLEYRVAGADVNPYLCVATLLVGILHGLHTPLDLPKPSPQLQGIDTPHFLPTHQLEALQLFEKNAVFKQYFGTEFMQLWCACKRFEYQTVINKITQTELDWGI</sequence>
<dbReference type="PATRIC" id="fig|1217650.3.peg.4171"/>
<dbReference type="Gene3D" id="3.30.590.10">
    <property type="entry name" value="Glutamine synthetase/guanido kinase, catalytic domain"/>
    <property type="match status" value="1"/>
</dbReference>
<evidence type="ECO:0000256" key="3">
    <source>
        <dbReference type="RuleBase" id="RU000384"/>
    </source>
</evidence>
<comment type="similarity">
    <text evidence="2 3">Belongs to the glutamine synthetase family.</text>
</comment>
<dbReference type="PANTHER" id="PTHR43785">
    <property type="entry name" value="GAMMA-GLUTAMYLPUTRESCINE SYNTHETASE"/>
    <property type="match status" value="1"/>
</dbReference>
<protein>
    <recommendedName>
        <fullName evidence="4">GS catalytic domain-containing protein</fullName>
    </recommendedName>
</protein>
<organism evidence="5 6">
    <name type="scientific">Acinetobacter bereziniae LMG 1003 = CIP 70.12</name>
    <dbReference type="NCBI Taxonomy" id="981324"/>
    <lineage>
        <taxon>Bacteria</taxon>
        <taxon>Pseudomonadati</taxon>
        <taxon>Pseudomonadota</taxon>
        <taxon>Gammaproteobacteria</taxon>
        <taxon>Moraxellales</taxon>
        <taxon>Moraxellaceae</taxon>
        <taxon>Acinetobacter</taxon>
    </lineage>
</organism>
<gene>
    <name evidence="5" type="ORF">F938_04243</name>
</gene>
<dbReference type="EMBL" id="APQG01000052">
    <property type="protein sequence ID" value="ENV89317.1"/>
    <property type="molecule type" value="Genomic_DNA"/>
</dbReference>
<dbReference type="GO" id="GO:0004356">
    <property type="term" value="F:glutamine synthetase activity"/>
    <property type="evidence" value="ECO:0007669"/>
    <property type="project" value="InterPro"/>
</dbReference>
<name>N9CTU6_ACIBZ</name>
<dbReference type="Pfam" id="PF00120">
    <property type="entry name" value="Gln-synt_C"/>
    <property type="match status" value="1"/>
</dbReference>
<dbReference type="SMART" id="SM01230">
    <property type="entry name" value="Gln-synt_C"/>
    <property type="match status" value="1"/>
</dbReference>
<dbReference type="Proteomes" id="UP000013251">
    <property type="component" value="Unassembled WGS sequence"/>
</dbReference>
<keyword evidence="1" id="KW-0436">Ligase</keyword>
<dbReference type="GO" id="GO:0006598">
    <property type="term" value="P:polyamine catabolic process"/>
    <property type="evidence" value="ECO:0007669"/>
    <property type="project" value="TreeGrafter"/>
</dbReference>
<dbReference type="PANTHER" id="PTHR43785:SF12">
    <property type="entry name" value="TYPE-1 GLUTAMINE SYNTHETASE 2"/>
    <property type="match status" value="1"/>
</dbReference>
<evidence type="ECO:0000313" key="6">
    <source>
        <dbReference type="Proteomes" id="UP000013251"/>
    </source>
</evidence>
<evidence type="ECO:0000313" key="5">
    <source>
        <dbReference type="EMBL" id="ENV89317.1"/>
    </source>
</evidence>
<dbReference type="InterPro" id="IPR036651">
    <property type="entry name" value="Gln_synt_N_sf"/>
</dbReference>
<dbReference type="AlphaFoldDB" id="N9CTU6"/>
<evidence type="ECO:0000256" key="1">
    <source>
        <dbReference type="ARBA" id="ARBA00022598"/>
    </source>
</evidence>